<accession>A0A9P9A0Q4</accession>
<reference evidence="2" key="1">
    <citation type="journal article" date="2021" name="Nat. Commun.">
        <title>Genetic determinants of endophytism in the Arabidopsis root mycobiome.</title>
        <authorList>
            <person name="Mesny F."/>
            <person name="Miyauchi S."/>
            <person name="Thiergart T."/>
            <person name="Pickel B."/>
            <person name="Atanasova L."/>
            <person name="Karlsson M."/>
            <person name="Huettel B."/>
            <person name="Barry K.W."/>
            <person name="Haridas S."/>
            <person name="Chen C."/>
            <person name="Bauer D."/>
            <person name="Andreopoulos W."/>
            <person name="Pangilinan J."/>
            <person name="LaButti K."/>
            <person name="Riley R."/>
            <person name="Lipzen A."/>
            <person name="Clum A."/>
            <person name="Drula E."/>
            <person name="Henrissat B."/>
            <person name="Kohler A."/>
            <person name="Grigoriev I.V."/>
            <person name="Martin F.M."/>
            <person name="Hacquard S."/>
        </authorList>
    </citation>
    <scope>NUCLEOTIDE SEQUENCE</scope>
    <source>
        <strain evidence="2">MPI-SDFR-AT-0073</strain>
    </source>
</reference>
<protein>
    <submittedName>
        <fullName evidence="2">Uncharacterized protein</fullName>
    </submittedName>
</protein>
<keyword evidence="3" id="KW-1185">Reference proteome</keyword>
<dbReference type="GeneID" id="70130624"/>
<gene>
    <name evidence="2" type="ORF">BKA67DRAFT_551284</name>
</gene>
<organism evidence="2 3">
    <name type="scientific">Truncatella angustata</name>
    <dbReference type="NCBI Taxonomy" id="152316"/>
    <lineage>
        <taxon>Eukaryota</taxon>
        <taxon>Fungi</taxon>
        <taxon>Dikarya</taxon>
        <taxon>Ascomycota</taxon>
        <taxon>Pezizomycotina</taxon>
        <taxon>Sordariomycetes</taxon>
        <taxon>Xylariomycetidae</taxon>
        <taxon>Amphisphaeriales</taxon>
        <taxon>Sporocadaceae</taxon>
        <taxon>Truncatella</taxon>
    </lineage>
</organism>
<dbReference type="OrthoDB" id="6247875at2759"/>
<comment type="caution">
    <text evidence="2">The sequence shown here is derived from an EMBL/GenBank/DDBJ whole genome shotgun (WGS) entry which is preliminary data.</text>
</comment>
<feature type="non-terminal residue" evidence="2">
    <location>
        <position position="120"/>
    </location>
</feature>
<dbReference type="EMBL" id="JAGPXC010000002">
    <property type="protein sequence ID" value="KAH6656225.1"/>
    <property type="molecule type" value="Genomic_DNA"/>
</dbReference>
<proteinExistence type="predicted"/>
<dbReference type="Proteomes" id="UP000758603">
    <property type="component" value="Unassembled WGS sequence"/>
</dbReference>
<feature type="region of interest" description="Disordered" evidence="1">
    <location>
        <begin position="1"/>
        <end position="22"/>
    </location>
</feature>
<evidence type="ECO:0000313" key="3">
    <source>
        <dbReference type="Proteomes" id="UP000758603"/>
    </source>
</evidence>
<evidence type="ECO:0000313" key="2">
    <source>
        <dbReference type="EMBL" id="KAH6656225.1"/>
    </source>
</evidence>
<sequence>MTLTNNPNGPISRKRAAPISVDEANKDIRLQDLNLYTPSSSHSSAFPGGAGDPRELICLCTKAPKVPRPRNGKYSISPRFPVLLPNPSWLPHTFPTFAIQLFERFYFPSGLVTVLKCSYL</sequence>
<evidence type="ECO:0000256" key="1">
    <source>
        <dbReference type="SAM" id="MobiDB-lite"/>
    </source>
</evidence>
<name>A0A9P9A0Q4_9PEZI</name>
<dbReference type="RefSeq" id="XP_045960459.1">
    <property type="nucleotide sequence ID" value="XM_046101732.1"/>
</dbReference>
<dbReference type="AlphaFoldDB" id="A0A9P9A0Q4"/>